<dbReference type="PANTHER" id="PTHR31379:SF1">
    <property type="entry name" value="F-BOX C PROTEIN-RELATED"/>
    <property type="match status" value="1"/>
</dbReference>
<gene>
    <name evidence="1" type="primary">Cnig_chr_IV.g12654</name>
    <name evidence="1" type="ORF">B9Z55_012654</name>
</gene>
<dbReference type="EMBL" id="PDUG01000004">
    <property type="protein sequence ID" value="PIC32260.1"/>
    <property type="molecule type" value="Genomic_DNA"/>
</dbReference>
<evidence type="ECO:0000313" key="2">
    <source>
        <dbReference type="Proteomes" id="UP000230233"/>
    </source>
</evidence>
<sequence length="731" mass="86534">MDGCYYKVEFVEKETENFLQLTVKHRDREYVERVQNKERTLFFFSHYINKLLLGGRSEPLRVKRLEINVNFMCIPSSVKYHTKEVDFGVNRGFEIDILKKIVDASSLPLNFYAFGYFSEYWTIPEHPEFRSARSVLIRNEDDNQPDLFRHILELPNKNITVQSRLSWITFQTIIDNWKTTQRKVGTSLTIERVHTQDVENILNQILGQMQYRENENGTSINDVDYQIDMIYEDLKPFLQLTVKHQYREYVEKVRDKTSFLDPRRCINHFLFGGRSGIIRVKHLQINVDISRLTEFVKFQSKEVDSRITTADGFEQLKKIMDASSFPLDYCGIEIINNDWSTLEHPVFRTACCVFIRNEESNQAELFRRILELPQGNITVQSRLTWITFQMIIDNWKRTQRKVGTSLTIDSVHTAEIEEILNQILEQRQYRENKNGIVLSMRCPSLRAMEKSLPLKCQKLEFSHNMTSINGRCYKVDMRNGKFKRFLQFTVKYQDQEYVEIIQPKGYTESFFWNYVNNFLFGGRSEPIRVKRLQTDVDISRLPKFVKIQSKEVDTRITTADEFEQLKKIMDASSFPLNFCGIGFFSNDWSTFEHPLFRSARHVFIRNKYNNQPELFRRLLELPNGNITVQSCLSWITFQTIIDNWKRTQRKVGTSLTIDSVHTEEIEKILNQILQEGQLRESKNGDFIIPLYQDKNLQISFGDTHEELPRNPRLWDDLMNFLKLEVIDVDSE</sequence>
<reference evidence="2" key="1">
    <citation type="submission" date="2017-10" db="EMBL/GenBank/DDBJ databases">
        <title>Rapid genome shrinkage in a self-fertile nematode reveals novel sperm competition proteins.</title>
        <authorList>
            <person name="Yin D."/>
            <person name="Schwarz E.M."/>
            <person name="Thomas C.G."/>
            <person name="Felde R.L."/>
            <person name="Korf I.F."/>
            <person name="Cutter A.D."/>
            <person name="Schartner C.M."/>
            <person name="Ralston E.J."/>
            <person name="Meyer B.J."/>
            <person name="Haag E.S."/>
        </authorList>
    </citation>
    <scope>NUCLEOTIDE SEQUENCE [LARGE SCALE GENOMIC DNA]</scope>
    <source>
        <strain evidence="2">JU1422</strain>
    </source>
</reference>
<dbReference type="AlphaFoldDB" id="A0A2G5TY69"/>
<protein>
    <submittedName>
        <fullName evidence="1">Uncharacterized protein</fullName>
    </submittedName>
</protein>
<dbReference type="Pfam" id="PF12078">
    <property type="entry name" value="DUF3557"/>
    <property type="match status" value="3"/>
</dbReference>
<proteinExistence type="predicted"/>
<dbReference type="Proteomes" id="UP000230233">
    <property type="component" value="Chromosome IV"/>
</dbReference>
<accession>A0A2G5TY69</accession>
<dbReference type="OrthoDB" id="5900293at2759"/>
<dbReference type="InterPro" id="IPR021942">
    <property type="entry name" value="DUF3557"/>
</dbReference>
<comment type="caution">
    <text evidence="1">The sequence shown here is derived from an EMBL/GenBank/DDBJ whole genome shotgun (WGS) entry which is preliminary data.</text>
</comment>
<dbReference type="PANTHER" id="PTHR31379">
    <property type="entry name" value="F-BOX C PROTEIN-RELATED-RELATED"/>
    <property type="match status" value="1"/>
</dbReference>
<organism evidence="1 2">
    <name type="scientific">Caenorhabditis nigoni</name>
    <dbReference type="NCBI Taxonomy" id="1611254"/>
    <lineage>
        <taxon>Eukaryota</taxon>
        <taxon>Metazoa</taxon>
        <taxon>Ecdysozoa</taxon>
        <taxon>Nematoda</taxon>
        <taxon>Chromadorea</taxon>
        <taxon>Rhabditida</taxon>
        <taxon>Rhabditina</taxon>
        <taxon>Rhabditomorpha</taxon>
        <taxon>Rhabditoidea</taxon>
        <taxon>Rhabditidae</taxon>
        <taxon>Peloderinae</taxon>
        <taxon>Caenorhabditis</taxon>
    </lineage>
</organism>
<name>A0A2G5TY69_9PELO</name>
<evidence type="ECO:0000313" key="1">
    <source>
        <dbReference type="EMBL" id="PIC32260.1"/>
    </source>
</evidence>
<keyword evidence="2" id="KW-1185">Reference proteome</keyword>